<dbReference type="Gene3D" id="2.40.30.170">
    <property type="match status" value="1"/>
</dbReference>
<dbReference type="Gene3D" id="2.40.420.20">
    <property type="match status" value="1"/>
</dbReference>
<dbReference type="PRINTS" id="PR01490">
    <property type="entry name" value="RTXTOXIND"/>
</dbReference>
<organism evidence="2 3">
    <name type="scientific">Actinomadura graeca</name>
    <dbReference type="NCBI Taxonomy" id="2750812"/>
    <lineage>
        <taxon>Bacteria</taxon>
        <taxon>Bacillati</taxon>
        <taxon>Actinomycetota</taxon>
        <taxon>Actinomycetes</taxon>
        <taxon>Streptosporangiales</taxon>
        <taxon>Thermomonosporaceae</taxon>
        <taxon>Actinomadura</taxon>
    </lineage>
</organism>
<dbReference type="Gene3D" id="2.40.50.100">
    <property type="match status" value="1"/>
</dbReference>
<gene>
    <name evidence="2" type="ORF">AGRA3207_004693</name>
</gene>
<proteinExistence type="predicted"/>
<dbReference type="Proteomes" id="UP001049518">
    <property type="component" value="Chromosome"/>
</dbReference>
<name>A0ABX8QXN5_9ACTN</name>
<dbReference type="EMBL" id="CP059572">
    <property type="protein sequence ID" value="QXJ23525.1"/>
    <property type="molecule type" value="Genomic_DNA"/>
</dbReference>
<evidence type="ECO:0000313" key="3">
    <source>
        <dbReference type="Proteomes" id="UP001049518"/>
    </source>
</evidence>
<dbReference type="PANTHER" id="PTHR30469:SF33">
    <property type="entry name" value="SLR1207 PROTEIN"/>
    <property type="match status" value="1"/>
</dbReference>
<sequence length="465" mass="46835">MPSSGRSSRRVRERSHHASAAPRRIRLIMLGVLLAGSLGACTGGGDGRPPQLGAVARSDVSEVVEAPGTVSARATAVLRAPADGTVERLYVADGDKVRAGDVLARILSPDAEERLARAREADRAASGGVSVPAGADLAALQHRTDEAAREGFAEAREAAQGIPDPEQRALVLTAITRAETGYRTAADAARTAVARLNAGLGGLGATVSSITAAQRVQTRAAVGAAERTIGALTIKAPFGGVVGLGGPAGGAPGPGDLAGRLPRPLRTEDGLTGLGSLGVPGASPIAAGAPVSAGDAVATVADVSALFLDARVDERDVFEVREGVQADVELDAVPDGTYTAKATSVGSTPAAASGGGVTYKVTLALGRGTLAGGGAAPWPKPGMSAMVSMRIRDVRDVLSVPAAAVVTSGRESFVWVESGGRARRRVVGVGVQGDATVEITRGLREGERIVVRGADSVRPGQELDP</sequence>
<feature type="domain" description="YknX-like C-terminal permuted SH3-like" evidence="1">
    <location>
        <begin position="397"/>
        <end position="462"/>
    </location>
</feature>
<dbReference type="RefSeq" id="WP_231329223.1">
    <property type="nucleotide sequence ID" value="NZ_CP059572.1"/>
</dbReference>
<dbReference type="SUPFAM" id="SSF51230">
    <property type="entry name" value="Single hybrid motif"/>
    <property type="match status" value="1"/>
</dbReference>
<dbReference type="PANTHER" id="PTHR30469">
    <property type="entry name" value="MULTIDRUG RESISTANCE PROTEIN MDTA"/>
    <property type="match status" value="1"/>
</dbReference>
<accession>A0ABX8QXN5</accession>
<dbReference type="Pfam" id="PF25989">
    <property type="entry name" value="YknX_C"/>
    <property type="match status" value="1"/>
</dbReference>
<reference evidence="2" key="1">
    <citation type="submission" date="2020-07" db="EMBL/GenBank/DDBJ databases">
        <authorList>
            <person name="Tarantini F.S."/>
            <person name="Hong K.W."/>
            <person name="Chan K.G."/>
        </authorList>
    </citation>
    <scope>NUCLEOTIDE SEQUENCE</scope>
    <source>
        <strain evidence="2">32-07</strain>
    </source>
</reference>
<evidence type="ECO:0000259" key="1">
    <source>
        <dbReference type="Pfam" id="PF25989"/>
    </source>
</evidence>
<keyword evidence="3" id="KW-1185">Reference proteome</keyword>
<protein>
    <submittedName>
        <fullName evidence="2">HlyD family efflux transporter periplasmic adaptor subunit</fullName>
    </submittedName>
</protein>
<dbReference type="InterPro" id="IPR058637">
    <property type="entry name" value="YknX-like_C"/>
</dbReference>
<dbReference type="InterPro" id="IPR011053">
    <property type="entry name" value="Single_hybrid_motif"/>
</dbReference>
<evidence type="ECO:0000313" key="2">
    <source>
        <dbReference type="EMBL" id="QXJ23525.1"/>
    </source>
</evidence>